<dbReference type="Gene3D" id="3.40.50.1820">
    <property type="entry name" value="alpha/beta hydrolase"/>
    <property type="match status" value="2"/>
</dbReference>
<evidence type="ECO:0000256" key="1">
    <source>
        <dbReference type="SAM" id="SignalP"/>
    </source>
</evidence>
<dbReference type="RefSeq" id="WP_229224661.1">
    <property type="nucleotide sequence ID" value="NZ_JAHTGR010000003.1"/>
</dbReference>
<name>A0ABT1GL98_9BURK</name>
<organism evidence="2 3">
    <name type="scientific">Duganella violaceipulchra</name>
    <dbReference type="NCBI Taxonomy" id="2849652"/>
    <lineage>
        <taxon>Bacteria</taxon>
        <taxon>Pseudomonadati</taxon>
        <taxon>Pseudomonadota</taxon>
        <taxon>Betaproteobacteria</taxon>
        <taxon>Burkholderiales</taxon>
        <taxon>Oxalobacteraceae</taxon>
        <taxon>Telluria group</taxon>
        <taxon>Duganella</taxon>
    </lineage>
</organism>
<protein>
    <submittedName>
        <fullName evidence="2">Poly(3-hydroxybutyrate) depolymerase</fullName>
    </submittedName>
</protein>
<dbReference type="PANTHER" id="PTHR42972:SF8">
    <property type="entry name" value="POLYHYDROXYBUTYRATE DEPOLYMERASE"/>
    <property type="match status" value="1"/>
</dbReference>
<dbReference type="PANTHER" id="PTHR42972">
    <property type="entry name" value="TOL-PAL SYSTEM PROTEIN TOLB"/>
    <property type="match status" value="1"/>
</dbReference>
<dbReference type="EMBL" id="JALJZU010000004">
    <property type="protein sequence ID" value="MCP2008604.1"/>
    <property type="molecule type" value="Genomic_DNA"/>
</dbReference>
<keyword evidence="3" id="KW-1185">Reference proteome</keyword>
<gene>
    <name evidence="2" type="ORF">L1274_002312</name>
</gene>
<proteinExistence type="predicted"/>
<keyword evidence="1" id="KW-0732">Signal</keyword>
<reference evidence="2" key="1">
    <citation type="submission" date="2022-03" db="EMBL/GenBank/DDBJ databases">
        <title>Genome Encyclopedia of Bacteria and Archaea VI: Functional Genomics of Type Strains.</title>
        <authorList>
            <person name="Whitman W."/>
        </authorList>
    </citation>
    <scope>NUCLEOTIDE SEQUENCE</scope>
    <source>
        <strain evidence="2">HSC-15S17</strain>
    </source>
</reference>
<sequence>MRMLCLLWLLMGAAHAQTPQVAPLPNMTTTQVTVSGLSSGAYMAVQFEVAFSETVQGAGIIAGGPYFCSQGSVFTATTSCSCTSELFTCRVRPGATRINDLIAFTDWFAGGGSIDPTAALAGHHIWMLSGSADTVVPQAVMTDLYFYYRHYVDADHISYTRTLPAEHAMPTDQYGNTCSTLGTPYINNCGYDAAGELLRWIYGPLTPRNNGTLGGRLIAFDQSDFLTLPGWHGMASTGYLYVPKACDGNSGAGCKLHVAFHGCLQDLDNIGTTFVEHAGYNAWADSNKIVVLYPQASAIYPYTNPNACWDWFSYDDPRFAQKSGHQMAAVKGMVDRLTGVAPATVLVRLGAH</sequence>
<dbReference type="Proteomes" id="UP001162889">
    <property type="component" value="Unassembled WGS sequence"/>
</dbReference>
<accession>A0ABT1GL98</accession>
<evidence type="ECO:0000313" key="2">
    <source>
        <dbReference type="EMBL" id="MCP2008604.1"/>
    </source>
</evidence>
<dbReference type="InterPro" id="IPR029058">
    <property type="entry name" value="AB_hydrolase_fold"/>
</dbReference>
<feature type="chain" id="PRO_5047254207" evidence="1">
    <location>
        <begin position="17"/>
        <end position="352"/>
    </location>
</feature>
<comment type="caution">
    <text evidence="2">The sequence shown here is derived from an EMBL/GenBank/DDBJ whole genome shotgun (WGS) entry which is preliminary data.</text>
</comment>
<dbReference type="SUPFAM" id="SSF53474">
    <property type="entry name" value="alpha/beta-Hydrolases"/>
    <property type="match status" value="1"/>
</dbReference>
<feature type="signal peptide" evidence="1">
    <location>
        <begin position="1"/>
        <end position="16"/>
    </location>
</feature>
<evidence type="ECO:0000313" key="3">
    <source>
        <dbReference type="Proteomes" id="UP001162889"/>
    </source>
</evidence>